<feature type="domain" description="Tyrosine specific protein phosphatases" evidence="5">
    <location>
        <begin position="241"/>
        <end position="308"/>
    </location>
</feature>
<dbReference type="Pfam" id="PF00782">
    <property type="entry name" value="DSPc"/>
    <property type="match status" value="1"/>
</dbReference>
<dbReference type="InterPro" id="IPR000387">
    <property type="entry name" value="Tyr_Pase_dom"/>
</dbReference>
<gene>
    <name evidence="6" type="ORF">MENT_LOCUS10916</name>
</gene>
<accession>A0A6V7UBQ0</accession>
<dbReference type="SMART" id="SM00195">
    <property type="entry name" value="DSPc"/>
    <property type="match status" value="1"/>
</dbReference>
<protein>
    <submittedName>
        <fullName evidence="6">Uncharacterized protein</fullName>
    </submittedName>
</protein>
<dbReference type="SUPFAM" id="SSF52799">
    <property type="entry name" value="(Phosphotyrosine protein) phosphatases II"/>
    <property type="match status" value="1"/>
</dbReference>
<dbReference type="InterPro" id="IPR020422">
    <property type="entry name" value="TYR_PHOSPHATASE_DUAL_dom"/>
</dbReference>
<feature type="region of interest" description="Disordered" evidence="3">
    <location>
        <begin position="530"/>
        <end position="605"/>
    </location>
</feature>
<evidence type="ECO:0000256" key="3">
    <source>
        <dbReference type="SAM" id="MobiDB-lite"/>
    </source>
</evidence>
<dbReference type="InterPro" id="IPR050561">
    <property type="entry name" value="PTP"/>
</dbReference>
<dbReference type="InterPro" id="IPR016130">
    <property type="entry name" value="Tyr_Pase_AS"/>
</dbReference>
<evidence type="ECO:0000259" key="5">
    <source>
        <dbReference type="PROSITE" id="PS50056"/>
    </source>
</evidence>
<name>A0A6V7UBQ0_MELEN</name>
<dbReference type="GO" id="GO:0004721">
    <property type="term" value="F:phosphoprotein phosphatase activity"/>
    <property type="evidence" value="ECO:0007669"/>
    <property type="project" value="UniProtKB-KW"/>
</dbReference>
<dbReference type="Gene3D" id="3.90.190.10">
    <property type="entry name" value="Protein tyrosine phosphatase superfamily"/>
    <property type="match status" value="1"/>
</dbReference>
<dbReference type="InterPro" id="IPR029021">
    <property type="entry name" value="Prot-tyrosine_phosphatase-like"/>
</dbReference>
<dbReference type="PANTHER" id="PTHR23339">
    <property type="entry name" value="TYROSINE SPECIFIC PROTEIN PHOSPHATASE AND DUAL SPECIFICITY PROTEIN PHOSPHATASE"/>
    <property type="match status" value="1"/>
</dbReference>
<sequence length="605" mass="69074">MEIVNQPGTALVLEPGGLDAPSIGNNNVEEIQCQENINGENQNVVISTNPEQQREADEETIQIDEEEDEARSRVIVHRRVTRGGGFFSRRKDNIIATNNEEKIIERQNGKSNIEWQPSATNVKPGYSSFKVVQNVFIAIQKIGMKNNKQFVVFILIGVVDENILAMARPTERTFNEFNLIEQFKKEKIKTLINLQCVNEHDFCGPQLITHTGFSYDPEILMSKQIYYYNFGIPDFGTISVHSILNIAKVIWFSLKKGRVAIHCHAGLGRTGTLIACFLFWAKGISTSEAIDFVRNARPNSVQSLEQINAVEEFSYHVYKNGTALPNSLFISNNGMISLRQLMTRQRQFLPNEQARRFAHIPKLLYMLGDNLLRMVFGPQGIYYAPLTDKQHHARSCTFGTIHVNWRNAFTPKGKLQVRQVVNLFARCSAFPYEKDQNLIGKFQQISLVTIDSLIKEMDISQLISLLNAFLESIKRPYCSRRVLIEVLGQFSPDNPIEPINNQLIEENNKNEENLSENNTKIENETIKQIEENLNLEESKNEEEEKKEEEQKEMLPSTSNDNGNEINNDNQEIDEITKQIENKTPINEISDEAAQNGGHRLMKNKI</sequence>
<comment type="caution">
    <text evidence="6">The sequence shown here is derived from an EMBL/GenBank/DDBJ whole genome shotgun (WGS) entry which is preliminary data.</text>
</comment>
<organism evidence="6 7">
    <name type="scientific">Meloidogyne enterolobii</name>
    <name type="common">Root-knot nematode worm</name>
    <name type="synonym">Meloidogyne mayaguensis</name>
    <dbReference type="NCBI Taxonomy" id="390850"/>
    <lineage>
        <taxon>Eukaryota</taxon>
        <taxon>Metazoa</taxon>
        <taxon>Ecdysozoa</taxon>
        <taxon>Nematoda</taxon>
        <taxon>Chromadorea</taxon>
        <taxon>Rhabditida</taxon>
        <taxon>Tylenchina</taxon>
        <taxon>Tylenchomorpha</taxon>
        <taxon>Tylenchoidea</taxon>
        <taxon>Meloidogynidae</taxon>
        <taxon>Meloidogyninae</taxon>
        <taxon>Meloidogyne</taxon>
    </lineage>
</organism>
<feature type="compositionally biased region" description="Low complexity" evidence="3">
    <location>
        <begin position="559"/>
        <end position="569"/>
    </location>
</feature>
<reference evidence="6 7" key="1">
    <citation type="submission" date="2020-08" db="EMBL/GenBank/DDBJ databases">
        <authorList>
            <person name="Koutsovoulos G."/>
            <person name="Danchin GJ E."/>
        </authorList>
    </citation>
    <scope>NUCLEOTIDE SEQUENCE [LARGE SCALE GENOMIC DNA]</scope>
</reference>
<evidence type="ECO:0000259" key="4">
    <source>
        <dbReference type="PROSITE" id="PS50054"/>
    </source>
</evidence>
<dbReference type="Proteomes" id="UP000580250">
    <property type="component" value="Unassembled WGS sequence"/>
</dbReference>
<dbReference type="PROSITE" id="PS50056">
    <property type="entry name" value="TYR_PHOSPHATASE_2"/>
    <property type="match status" value="1"/>
</dbReference>
<dbReference type="InterPro" id="IPR003595">
    <property type="entry name" value="Tyr_Pase_cat"/>
</dbReference>
<dbReference type="PROSITE" id="PS50054">
    <property type="entry name" value="TYR_PHOSPHATASE_DUAL"/>
    <property type="match status" value="1"/>
</dbReference>
<dbReference type="InterPro" id="IPR000340">
    <property type="entry name" value="Dual-sp_phosphatase_cat-dom"/>
</dbReference>
<dbReference type="SMART" id="SM00404">
    <property type="entry name" value="PTPc_motif"/>
    <property type="match status" value="1"/>
</dbReference>
<dbReference type="FunFam" id="3.90.190.10:FF:000157">
    <property type="entry name" value="Protein-tyrosine phosphatase"/>
    <property type="match status" value="1"/>
</dbReference>
<feature type="domain" description="Tyrosine-protein phosphatase" evidence="4">
    <location>
        <begin position="155"/>
        <end position="319"/>
    </location>
</feature>
<dbReference type="EMBL" id="CAJEWN010000052">
    <property type="protein sequence ID" value="CAD2152907.1"/>
    <property type="molecule type" value="Genomic_DNA"/>
</dbReference>
<proteinExistence type="predicted"/>
<evidence type="ECO:0000313" key="7">
    <source>
        <dbReference type="Proteomes" id="UP000580250"/>
    </source>
</evidence>
<evidence type="ECO:0000256" key="2">
    <source>
        <dbReference type="ARBA" id="ARBA00022912"/>
    </source>
</evidence>
<dbReference type="AlphaFoldDB" id="A0A6V7UBQ0"/>
<keyword evidence="2" id="KW-0904">Protein phosphatase</keyword>
<evidence type="ECO:0000313" key="6">
    <source>
        <dbReference type="EMBL" id="CAD2152907.1"/>
    </source>
</evidence>
<dbReference type="PROSITE" id="PS00383">
    <property type="entry name" value="TYR_PHOSPHATASE_1"/>
    <property type="match status" value="1"/>
</dbReference>
<evidence type="ECO:0000256" key="1">
    <source>
        <dbReference type="ARBA" id="ARBA00022801"/>
    </source>
</evidence>
<dbReference type="OrthoDB" id="542013at2759"/>
<keyword evidence="1" id="KW-0378">Hydrolase</keyword>